<accession>A0A4Y5Z6M3</accession>
<evidence type="ECO:0000259" key="1">
    <source>
        <dbReference type="Pfam" id="PF09347"/>
    </source>
</evidence>
<dbReference type="KEGG" id="lpy:FIV34_12040"/>
<gene>
    <name evidence="2" type="ORF">FIV34_12040</name>
</gene>
<dbReference type="EMBL" id="CP041046">
    <property type="protein sequence ID" value="QDE39888.1"/>
    <property type="molecule type" value="Genomic_DNA"/>
</dbReference>
<dbReference type="Proteomes" id="UP000316093">
    <property type="component" value="Chromosome"/>
</dbReference>
<dbReference type="Pfam" id="PF09347">
    <property type="entry name" value="DUF1989"/>
    <property type="match status" value="1"/>
</dbReference>
<dbReference type="RefSeq" id="WP_139983060.1">
    <property type="nucleotide sequence ID" value="NZ_CP041046.1"/>
</dbReference>
<dbReference type="PANTHER" id="PTHR31527:SF0">
    <property type="entry name" value="RE64534P"/>
    <property type="match status" value="1"/>
</dbReference>
<proteinExistence type="predicted"/>
<dbReference type="OrthoDB" id="9772660at2"/>
<evidence type="ECO:0000313" key="3">
    <source>
        <dbReference type="Proteomes" id="UP000316093"/>
    </source>
</evidence>
<organism evidence="2 3">
    <name type="scientific">Luteibacter pinisoli</name>
    <dbReference type="NCBI Taxonomy" id="2589080"/>
    <lineage>
        <taxon>Bacteria</taxon>
        <taxon>Pseudomonadati</taxon>
        <taxon>Pseudomonadota</taxon>
        <taxon>Gammaproteobacteria</taxon>
        <taxon>Lysobacterales</taxon>
        <taxon>Rhodanobacteraceae</taxon>
        <taxon>Luteibacter</taxon>
    </lineage>
</organism>
<evidence type="ECO:0000313" key="2">
    <source>
        <dbReference type="EMBL" id="QDE39888.1"/>
    </source>
</evidence>
<protein>
    <submittedName>
        <fullName evidence="2">Urea carboxylase-associated family protein</fullName>
    </submittedName>
</protein>
<feature type="domain" description="DUF1989" evidence="1">
    <location>
        <begin position="4"/>
        <end position="170"/>
    </location>
</feature>
<dbReference type="InterPro" id="IPR018959">
    <property type="entry name" value="DUF1989"/>
</dbReference>
<sequence length="194" mass="21054">MTTQTIPPQSGTAFVLRKGQRLTVIDPQGQQVSDLVAFNANDTNEWLSSGRTLDYASKFLLTTGDTLYSNRSSPMLMIEQDDVGRHDFLLAPCSKEMFAKLYGHTEPHRGCFGNLVEALAPFGINPDQIPTAFNVFMNVQVDGTTGALSVEPPLSRAGQGTTFVALMDLVVGLTACSAGLSNNFTFKPIDFQLE</sequence>
<dbReference type="PANTHER" id="PTHR31527">
    <property type="entry name" value="RE64534P"/>
    <property type="match status" value="1"/>
</dbReference>
<dbReference type="AlphaFoldDB" id="A0A4Y5Z6M3"/>
<name>A0A4Y5Z6M3_9GAMM</name>
<reference evidence="2 3" key="1">
    <citation type="submission" date="2019-06" db="EMBL/GenBank/DDBJ databases">
        <title>A complete genome sequence for Luteibacter pinisoli MAH-14.</title>
        <authorList>
            <person name="Baltrus D.A."/>
        </authorList>
    </citation>
    <scope>NUCLEOTIDE SEQUENCE [LARGE SCALE GENOMIC DNA]</scope>
    <source>
        <strain evidence="2 3">MAH-14</strain>
    </source>
</reference>
<keyword evidence="3" id="KW-1185">Reference proteome</keyword>